<dbReference type="PANTHER" id="PTHR10352">
    <property type="entry name" value="EUKARYOTIC TRANSLATION INITIATION FACTOR 3 SUBUNIT G"/>
    <property type="match status" value="1"/>
</dbReference>
<feature type="domain" description="RRM" evidence="8">
    <location>
        <begin position="214"/>
        <end position="292"/>
    </location>
</feature>
<dbReference type="HAMAP" id="MF_03006">
    <property type="entry name" value="eIF3g"/>
    <property type="match status" value="1"/>
</dbReference>
<comment type="subunit">
    <text evidence="5">Component of the eukaryotic translation initiation factor 3 (eIF-3) complex.</text>
</comment>
<keyword evidence="7" id="KW-0732">Signal</keyword>
<dbReference type="InterPro" id="IPR034240">
    <property type="entry name" value="eIF3G_RRM"/>
</dbReference>
<dbReference type="InterPro" id="IPR000504">
    <property type="entry name" value="RRM_dom"/>
</dbReference>
<dbReference type="PIRSF" id="PIRSF037949">
    <property type="entry name" value="Transl_init_eIF-3_RNA-bind"/>
    <property type="match status" value="1"/>
</dbReference>
<feature type="signal peptide" evidence="7">
    <location>
        <begin position="1"/>
        <end position="17"/>
    </location>
</feature>
<dbReference type="OrthoDB" id="1749473at2759"/>
<proteinExistence type="inferred from homology"/>
<name>A0A0R3U427_MESCO</name>
<dbReference type="InterPro" id="IPR035979">
    <property type="entry name" value="RBD_domain_sf"/>
</dbReference>
<dbReference type="InterPro" id="IPR017334">
    <property type="entry name" value="eIF3_g"/>
</dbReference>
<organism evidence="9 10">
    <name type="scientific">Mesocestoides corti</name>
    <name type="common">Flatworm</name>
    <dbReference type="NCBI Taxonomy" id="53468"/>
    <lineage>
        <taxon>Eukaryota</taxon>
        <taxon>Metazoa</taxon>
        <taxon>Spiralia</taxon>
        <taxon>Lophotrochozoa</taxon>
        <taxon>Platyhelminthes</taxon>
        <taxon>Cestoda</taxon>
        <taxon>Eucestoda</taxon>
        <taxon>Cyclophyllidea</taxon>
        <taxon>Mesocestoididae</taxon>
        <taxon>Mesocestoides</taxon>
    </lineage>
</organism>
<dbReference type="SUPFAM" id="SSF54928">
    <property type="entry name" value="RNA-binding domain, RBD"/>
    <property type="match status" value="1"/>
</dbReference>
<dbReference type="InterPro" id="IPR024675">
    <property type="entry name" value="eIF3g_N"/>
</dbReference>
<keyword evidence="1 5" id="KW-0963">Cytoplasm</keyword>
<evidence type="ECO:0000313" key="10">
    <source>
        <dbReference type="Proteomes" id="UP000267029"/>
    </source>
</evidence>
<dbReference type="CDD" id="cd12933">
    <property type="entry name" value="eIF3G"/>
    <property type="match status" value="1"/>
</dbReference>
<evidence type="ECO:0000256" key="4">
    <source>
        <dbReference type="ARBA" id="ARBA00022917"/>
    </source>
</evidence>
<dbReference type="GO" id="GO:0016282">
    <property type="term" value="C:eukaryotic 43S preinitiation complex"/>
    <property type="evidence" value="ECO:0007669"/>
    <property type="project" value="UniProtKB-UniRule"/>
</dbReference>
<dbReference type="Gene3D" id="3.30.70.330">
    <property type="match status" value="1"/>
</dbReference>
<reference evidence="9 10" key="1">
    <citation type="submission" date="2018-10" db="EMBL/GenBank/DDBJ databases">
        <authorList>
            <consortium name="Pathogen Informatics"/>
        </authorList>
    </citation>
    <scope>NUCLEOTIDE SEQUENCE [LARGE SCALE GENOMIC DNA]</scope>
</reference>
<evidence type="ECO:0000256" key="7">
    <source>
        <dbReference type="SAM" id="SignalP"/>
    </source>
</evidence>
<dbReference type="EMBL" id="UXSR01000168">
    <property type="protein sequence ID" value="VDD75374.1"/>
    <property type="molecule type" value="Genomic_DNA"/>
</dbReference>
<dbReference type="AlphaFoldDB" id="A0A0R3U427"/>
<evidence type="ECO:0000313" key="9">
    <source>
        <dbReference type="EMBL" id="VDD75374.1"/>
    </source>
</evidence>
<gene>
    <name evidence="9" type="ORF">MCOS_LOCUS1377</name>
</gene>
<sequence>MANMVIFLQILATLTLPKNAPLPEQQVIYDRENNTKLVISYESDDDGEIYMETREYTIEKVRVSSAVAKRKAWKKFGESAEDPPGPNPANTYPGEIVNIQYLENKLAETAGKALAEEEAAKLTAKPKQAVTCRTCKGAHFSHQCPFRSEMEALRSFIDSTSGPGGQGPDPAAAQEIAPELNSGRYIPPTLRAAAAAANGVVPGATTERRRLEGYSIRVANLPENTRETDLREIFGCFGEIIRIYPARDRRTQLNRGFAYISYAKCEDAATAMYFARGMHYGHMILNVDWAQPLNN</sequence>
<dbReference type="GO" id="GO:0001732">
    <property type="term" value="P:formation of cytoplasmic translation initiation complex"/>
    <property type="evidence" value="ECO:0007669"/>
    <property type="project" value="UniProtKB-UniRule"/>
</dbReference>
<evidence type="ECO:0000256" key="3">
    <source>
        <dbReference type="ARBA" id="ARBA00022884"/>
    </source>
</evidence>
<keyword evidence="2 5" id="KW-0396">Initiation factor</keyword>
<comment type="similarity">
    <text evidence="5">Belongs to the eIF-3 subunit G family.</text>
</comment>
<dbReference type="Proteomes" id="UP000267029">
    <property type="component" value="Unassembled WGS sequence"/>
</dbReference>
<dbReference type="PROSITE" id="PS50102">
    <property type="entry name" value="RRM"/>
    <property type="match status" value="1"/>
</dbReference>
<evidence type="ECO:0000256" key="1">
    <source>
        <dbReference type="ARBA" id="ARBA00022490"/>
    </source>
</evidence>
<evidence type="ECO:0000259" key="8">
    <source>
        <dbReference type="PROSITE" id="PS50102"/>
    </source>
</evidence>
<keyword evidence="3 6" id="KW-0694">RNA-binding</keyword>
<evidence type="ECO:0000256" key="5">
    <source>
        <dbReference type="HAMAP-Rule" id="MF_03006"/>
    </source>
</evidence>
<dbReference type="GO" id="GO:0003723">
    <property type="term" value="F:RNA binding"/>
    <property type="evidence" value="ECO:0007669"/>
    <property type="project" value="UniProtKB-UniRule"/>
</dbReference>
<comment type="subcellular location">
    <subcellularLocation>
        <location evidence="5">Cytoplasm</location>
    </subcellularLocation>
</comment>
<feature type="chain" id="PRO_5030017410" description="Eukaryotic translation initiation factor 3 subunit G" evidence="7">
    <location>
        <begin position="18"/>
        <end position="295"/>
    </location>
</feature>
<dbReference type="Pfam" id="PF12353">
    <property type="entry name" value="eIF3g"/>
    <property type="match status" value="1"/>
</dbReference>
<dbReference type="InterPro" id="IPR012677">
    <property type="entry name" value="Nucleotide-bd_a/b_plait_sf"/>
</dbReference>
<evidence type="ECO:0000256" key="2">
    <source>
        <dbReference type="ARBA" id="ARBA00022540"/>
    </source>
</evidence>
<dbReference type="Pfam" id="PF00076">
    <property type="entry name" value="RRM_1"/>
    <property type="match status" value="1"/>
</dbReference>
<dbReference type="GO" id="GO:0033290">
    <property type="term" value="C:eukaryotic 48S preinitiation complex"/>
    <property type="evidence" value="ECO:0007669"/>
    <property type="project" value="UniProtKB-UniRule"/>
</dbReference>
<accession>A0A0R3U427</accession>
<keyword evidence="4 5" id="KW-0648">Protein biosynthesis</keyword>
<protein>
    <recommendedName>
        <fullName evidence="5">Eukaryotic translation initiation factor 3 subunit G</fullName>
        <shortName evidence="5">eIF3g</shortName>
    </recommendedName>
    <alternativeName>
        <fullName evidence="5">Eukaryotic translation initiation factor 3 RNA-binding subunit</fullName>
        <shortName evidence="5">eIF-3 RNA-binding subunit</shortName>
    </alternativeName>
    <alternativeName>
        <fullName evidence="5">Eukaryotic translation initiation factor 3 subunit 4</fullName>
    </alternativeName>
</protein>
<dbReference type="SMART" id="SM00360">
    <property type="entry name" value="RRM"/>
    <property type="match status" value="1"/>
</dbReference>
<evidence type="ECO:0000256" key="6">
    <source>
        <dbReference type="PROSITE-ProRule" id="PRU00176"/>
    </source>
</evidence>
<dbReference type="STRING" id="53468.A0A0R3U427"/>
<comment type="function">
    <text evidence="5">RNA-binding component of the eukaryotic translation initiation factor 3 (eIF-3) complex, which is involved in protein synthesis of a specialized repertoire of mRNAs and, together with other initiation factors, stimulates binding of mRNA and methionyl-tRNAi to the 40S ribosome. The eIF-3 complex specifically targets and initiates translation of a subset of mRNAs involved in cell proliferation. This subunit can bind 18S rRNA.</text>
</comment>
<dbReference type="GO" id="GO:0005852">
    <property type="term" value="C:eukaryotic translation initiation factor 3 complex"/>
    <property type="evidence" value="ECO:0007669"/>
    <property type="project" value="UniProtKB-UniRule"/>
</dbReference>
<keyword evidence="10" id="KW-1185">Reference proteome</keyword>
<dbReference type="GO" id="GO:0003743">
    <property type="term" value="F:translation initiation factor activity"/>
    <property type="evidence" value="ECO:0007669"/>
    <property type="project" value="UniProtKB-UniRule"/>
</dbReference>
<dbReference type="CDD" id="cd12408">
    <property type="entry name" value="RRM_eIF3G_like"/>
    <property type="match status" value="1"/>
</dbReference>